<proteinExistence type="inferred from homology"/>
<dbReference type="PaxDb" id="3827-XP_004511135.1"/>
<keyword evidence="3" id="KW-1003">Cell membrane</keyword>
<comment type="similarity">
    <text evidence="2">Belongs to the plant LTP family.</text>
</comment>
<dbReference type="OrthoDB" id="1938537at2759"/>
<feature type="chain" id="PRO_5010251679" evidence="11">
    <location>
        <begin position="26"/>
        <end position="196"/>
    </location>
</feature>
<evidence type="ECO:0000256" key="9">
    <source>
        <dbReference type="SAM" id="MobiDB-lite"/>
    </source>
</evidence>
<dbReference type="GO" id="GO:0098552">
    <property type="term" value="C:side of membrane"/>
    <property type="evidence" value="ECO:0007669"/>
    <property type="project" value="UniProtKB-KW"/>
</dbReference>
<evidence type="ECO:0000256" key="3">
    <source>
        <dbReference type="ARBA" id="ARBA00022475"/>
    </source>
</evidence>
<keyword evidence="10" id="KW-0812">Transmembrane</keyword>
<dbReference type="GeneID" id="101505181"/>
<dbReference type="PRINTS" id="PR00382">
    <property type="entry name" value="LIPIDTRNSFER"/>
</dbReference>
<dbReference type="AlphaFoldDB" id="A0A1S2YWP8"/>
<keyword evidence="13" id="KW-1185">Reference proteome</keyword>
<evidence type="ECO:0000259" key="12">
    <source>
        <dbReference type="SMART" id="SM00499"/>
    </source>
</evidence>
<feature type="region of interest" description="Disordered" evidence="9">
    <location>
        <begin position="133"/>
        <end position="158"/>
    </location>
</feature>
<dbReference type="InterPro" id="IPR000528">
    <property type="entry name" value="Plant_nsLTP"/>
</dbReference>
<dbReference type="KEGG" id="cam:101505181"/>
<dbReference type="SUPFAM" id="SSF47699">
    <property type="entry name" value="Bifunctional inhibitor/lipid-transfer protein/seed storage 2S albumin"/>
    <property type="match status" value="1"/>
</dbReference>
<dbReference type="FunFam" id="1.10.110.10:FF:000001">
    <property type="entry name" value="Bifunctional inhibitor/lipid-transfer protein/seed storage 2S albumin superfamily protein"/>
    <property type="match status" value="1"/>
</dbReference>
<dbReference type="InterPro" id="IPR016140">
    <property type="entry name" value="Bifunc_inhib/LTP/seed_store"/>
</dbReference>
<keyword evidence="5 11" id="KW-0732">Signal</keyword>
<dbReference type="RefSeq" id="XP_004511135.1">
    <property type="nucleotide sequence ID" value="XM_004511078.3"/>
</dbReference>
<dbReference type="PANTHER" id="PTHR33044">
    <property type="entry name" value="BIFUNCTIONAL INHIBITOR/LIPID-TRANSFER PROTEIN/SEED STORAGE 2S ALBUMIN SUPERFAMILY PROTEIN-RELATED"/>
    <property type="match status" value="1"/>
</dbReference>
<gene>
    <name evidence="14" type="primary">LOC101505181</name>
</gene>
<feature type="transmembrane region" description="Helical" evidence="10">
    <location>
        <begin position="172"/>
        <end position="194"/>
    </location>
</feature>
<evidence type="ECO:0000313" key="14">
    <source>
        <dbReference type="RefSeq" id="XP_004511135.1"/>
    </source>
</evidence>
<evidence type="ECO:0000256" key="1">
    <source>
        <dbReference type="ARBA" id="ARBA00004609"/>
    </source>
</evidence>
<organism evidence="13 14">
    <name type="scientific">Cicer arietinum</name>
    <name type="common">Chickpea</name>
    <name type="synonym">Garbanzo</name>
    <dbReference type="NCBI Taxonomy" id="3827"/>
    <lineage>
        <taxon>Eukaryota</taxon>
        <taxon>Viridiplantae</taxon>
        <taxon>Streptophyta</taxon>
        <taxon>Embryophyta</taxon>
        <taxon>Tracheophyta</taxon>
        <taxon>Spermatophyta</taxon>
        <taxon>Magnoliopsida</taxon>
        <taxon>eudicotyledons</taxon>
        <taxon>Gunneridae</taxon>
        <taxon>Pentapetalae</taxon>
        <taxon>rosids</taxon>
        <taxon>fabids</taxon>
        <taxon>Fabales</taxon>
        <taxon>Fabaceae</taxon>
        <taxon>Papilionoideae</taxon>
        <taxon>50 kb inversion clade</taxon>
        <taxon>NPAAA clade</taxon>
        <taxon>Hologalegina</taxon>
        <taxon>IRL clade</taxon>
        <taxon>Cicereae</taxon>
        <taxon>Cicer</taxon>
    </lineage>
</organism>
<evidence type="ECO:0000256" key="11">
    <source>
        <dbReference type="SAM" id="SignalP"/>
    </source>
</evidence>
<sequence length="196" mass="20834">MIHQNTKAMVHFLLLASMIVWNGMADSSKDKDECTSQITGLASCLPYVEGEGKTPAPDCCDGLKTLLNTNKKCLCLIIKDRNDPDLGGIQINVTLALGLPTVCNAPANISKCPELLHMDPKSAEAQVFYGSSNVGPGPAPSPSDGASPEGTRSTTQKSDAFSKKKGLFGLDVLGIGLLLWCLFGSTVGNFYIWIPM</sequence>
<feature type="signal peptide" evidence="11">
    <location>
        <begin position="1"/>
        <end position="25"/>
    </location>
</feature>
<protein>
    <submittedName>
        <fullName evidence="14">Protein YLS3-like</fullName>
    </submittedName>
</protein>
<evidence type="ECO:0000256" key="8">
    <source>
        <dbReference type="ARBA" id="ARBA00023288"/>
    </source>
</evidence>
<dbReference type="Gene3D" id="1.10.110.10">
    <property type="entry name" value="Plant lipid-transfer and hydrophobic proteins"/>
    <property type="match status" value="1"/>
</dbReference>
<keyword evidence="10" id="KW-1133">Transmembrane helix</keyword>
<evidence type="ECO:0000313" key="13">
    <source>
        <dbReference type="Proteomes" id="UP000087171"/>
    </source>
</evidence>
<dbReference type="GO" id="GO:0008289">
    <property type="term" value="F:lipid binding"/>
    <property type="evidence" value="ECO:0007669"/>
    <property type="project" value="InterPro"/>
</dbReference>
<dbReference type="STRING" id="3827.A0A1S2YWP8"/>
<accession>A0A1S2YWP8</accession>
<keyword evidence="4" id="KW-0336">GPI-anchor</keyword>
<dbReference type="Pfam" id="PF14368">
    <property type="entry name" value="LTP_2"/>
    <property type="match status" value="1"/>
</dbReference>
<keyword evidence="7" id="KW-0325">Glycoprotein</keyword>
<name>A0A1S2YWP8_CICAR</name>
<dbReference type="eggNOG" id="ENOG502S0FC">
    <property type="taxonomic scope" value="Eukaryota"/>
</dbReference>
<dbReference type="InterPro" id="IPR043325">
    <property type="entry name" value="LTSS"/>
</dbReference>
<comment type="subcellular location">
    <subcellularLocation>
        <location evidence="1">Cell membrane</location>
        <topology evidence="1">Lipid-anchor</topology>
        <topology evidence="1">GPI-anchor</topology>
    </subcellularLocation>
</comment>
<dbReference type="GO" id="GO:0006869">
    <property type="term" value="P:lipid transport"/>
    <property type="evidence" value="ECO:0007669"/>
    <property type="project" value="InterPro"/>
</dbReference>
<keyword evidence="6" id="KW-1015">Disulfide bond</keyword>
<dbReference type="GO" id="GO:0005886">
    <property type="term" value="C:plasma membrane"/>
    <property type="evidence" value="ECO:0007669"/>
    <property type="project" value="UniProtKB-SubCell"/>
</dbReference>
<reference evidence="14" key="2">
    <citation type="submission" date="2025-08" db="UniProtKB">
        <authorList>
            <consortium name="RefSeq"/>
        </authorList>
    </citation>
    <scope>IDENTIFICATION</scope>
    <source>
        <tissue evidence="14">Etiolated seedlings</tissue>
    </source>
</reference>
<evidence type="ECO:0000256" key="7">
    <source>
        <dbReference type="ARBA" id="ARBA00023180"/>
    </source>
</evidence>
<dbReference type="InterPro" id="IPR036312">
    <property type="entry name" value="Bifun_inhib/LTP/seed_sf"/>
</dbReference>
<keyword evidence="10" id="KW-0472">Membrane</keyword>
<dbReference type="Proteomes" id="UP000087171">
    <property type="component" value="Chromosome Ca7"/>
</dbReference>
<reference evidence="13" key="1">
    <citation type="journal article" date="2013" name="Nat. Biotechnol.">
        <title>Draft genome sequence of chickpea (Cicer arietinum) provides a resource for trait improvement.</title>
        <authorList>
            <person name="Varshney R.K."/>
            <person name="Song C."/>
            <person name="Saxena R.K."/>
            <person name="Azam S."/>
            <person name="Yu S."/>
            <person name="Sharpe A.G."/>
            <person name="Cannon S."/>
            <person name="Baek J."/>
            <person name="Rosen B.D."/>
            <person name="Tar'an B."/>
            <person name="Millan T."/>
            <person name="Zhang X."/>
            <person name="Ramsay L.D."/>
            <person name="Iwata A."/>
            <person name="Wang Y."/>
            <person name="Nelson W."/>
            <person name="Farmer A.D."/>
            <person name="Gaur P.M."/>
            <person name="Soderlund C."/>
            <person name="Penmetsa R.V."/>
            <person name="Xu C."/>
            <person name="Bharti A.K."/>
            <person name="He W."/>
            <person name="Winter P."/>
            <person name="Zhao S."/>
            <person name="Hane J.K."/>
            <person name="Carrasquilla-Garcia N."/>
            <person name="Condie J.A."/>
            <person name="Upadhyaya H.D."/>
            <person name="Luo M.C."/>
            <person name="Thudi M."/>
            <person name="Gowda C.L."/>
            <person name="Singh N.P."/>
            <person name="Lichtenzveig J."/>
            <person name="Gali K.K."/>
            <person name="Rubio J."/>
            <person name="Nadarajan N."/>
            <person name="Dolezel J."/>
            <person name="Bansal K.C."/>
            <person name="Xu X."/>
            <person name="Edwards D."/>
            <person name="Zhang G."/>
            <person name="Kahl G."/>
            <person name="Gil J."/>
            <person name="Singh K.B."/>
            <person name="Datta S.K."/>
            <person name="Jackson S.A."/>
            <person name="Wang J."/>
            <person name="Cook D.R."/>
        </authorList>
    </citation>
    <scope>NUCLEOTIDE SEQUENCE [LARGE SCALE GENOMIC DNA]</scope>
    <source>
        <strain evidence="13">cv. CDC Frontier</strain>
    </source>
</reference>
<dbReference type="CDD" id="cd00010">
    <property type="entry name" value="AAI_LTSS"/>
    <property type="match status" value="1"/>
</dbReference>
<evidence type="ECO:0000256" key="6">
    <source>
        <dbReference type="ARBA" id="ARBA00023157"/>
    </source>
</evidence>
<evidence type="ECO:0000256" key="5">
    <source>
        <dbReference type="ARBA" id="ARBA00022729"/>
    </source>
</evidence>
<feature type="domain" description="Bifunctional inhibitor/plant lipid transfer protein/seed storage helical" evidence="12">
    <location>
        <begin position="34"/>
        <end position="112"/>
    </location>
</feature>
<keyword evidence="8" id="KW-0449">Lipoprotein</keyword>
<dbReference type="SMART" id="SM00499">
    <property type="entry name" value="AAI"/>
    <property type="match status" value="1"/>
</dbReference>
<evidence type="ECO:0000256" key="4">
    <source>
        <dbReference type="ARBA" id="ARBA00022622"/>
    </source>
</evidence>
<evidence type="ECO:0000256" key="10">
    <source>
        <dbReference type="SAM" id="Phobius"/>
    </source>
</evidence>
<evidence type="ECO:0000256" key="2">
    <source>
        <dbReference type="ARBA" id="ARBA00009748"/>
    </source>
</evidence>